<organism evidence="2 3">
    <name type="scientific">Mesorhizobium australicum</name>
    <dbReference type="NCBI Taxonomy" id="536018"/>
    <lineage>
        <taxon>Bacteria</taxon>
        <taxon>Pseudomonadati</taxon>
        <taxon>Pseudomonadota</taxon>
        <taxon>Alphaproteobacteria</taxon>
        <taxon>Hyphomicrobiales</taxon>
        <taxon>Phyllobacteriaceae</taxon>
        <taxon>Mesorhizobium</taxon>
    </lineage>
</organism>
<name>A0A1X7NW34_9HYPH</name>
<dbReference type="OrthoDB" id="7743875at2"/>
<evidence type="ECO:0000313" key="3">
    <source>
        <dbReference type="Proteomes" id="UP000193083"/>
    </source>
</evidence>
<sequence>MFNVDEEPTFTGTAKLPPSVGKEPETFTADFRALPIDTFSAFDFSNPDDVKAMLEQSIFNLGDIIDAKKQPVPYSEELRARLLNNPITRAALFRAYVETIGVASRGN</sequence>
<accession>A0A1X7NW34</accession>
<dbReference type="RefSeq" id="WP_085464661.1">
    <property type="nucleotide sequence ID" value="NZ_FXBL01000004.1"/>
</dbReference>
<dbReference type="Proteomes" id="UP000193083">
    <property type="component" value="Unassembled WGS sequence"/>
</dbReference>
<dbReference type="EMBL" id="FXBL01000004">
    <property type="protein sequence ID" value="SMH42504.1"/>
    <property type="molecule type" value="Genomic_DNA"/>
</dbReference>
<proteinExistence type="predicted"/>
<reference evidence="2 3" key="1">
    <citation type="submission" date="2017-04" db="EMBL/GenBank/DDBJ databases">
        <authorList>
            <person name="Afonso C.L."/>
            <person name="Miller P.J."/>
            <person name="Scott M.A."/>
            <person name="Spackman E."/>
            <person name="Goraichik I."/>
            <person name="Dimitrov K.M."/>
            <person name="Suarez D.L."/>
            <person name="Swayne D.E."/>
        </authorList>
    </citation>
    <scope>NUCLEOTIDE SEQUENCE [LARGE SCALE GENOMIC DNA]</scope>
    <source>
        <strain evidence="2 3">B5P</strain>
    </source>
</reference>
<dbReference type="AlphaFoldDB" id="A0A1X7NW34"/>
<evidence type="ECO:0000313" key="2">
    <source>
        <dbReference type="EMBL" id="SMH42504.1"/>
    </source>
</evidence>
<protein>
    <submittedName>
        <fullName evidence="2">Uncharacterized protein</fullName>
    </submittedName>
</protein>
<feature type="region of interest" description="Disordered" evidence="1">
    <location>
        <begin position="1"/>
        <end position="22"/>
    </location>
</feature>
<evidence type="ECO:0000256" key="1">
    <source>
        <dbReference type="SAM" id="MobiDB-lite"/>
    </source>
</evidence>
<gene>
    <name evidence="2" type="ORF">SAMN02982922_2752</name>
</gene>
<keyword evidence="3" id="KW-1185">Reference proteome</keyword>